<evidence type="ECO:0000256" key="3">
    <source>
        <dbReference type="ARBA" id="ARBA00023014"/>
    </source>
</evidence>
<dbReference type="PROSITE" id="PS00198">
    <property type="entry name" value="4FE4S_FER_1"/>
    <property type="match status" value="1"/>
</dbReference>
<dbReference type="InterPro" id="IPR003149">
    <property type="entry name" value="Fe_hydrogenase_ssu"/>
</dbReference>
<dbReference type="InterPro" id="IPR017896">
    <property type="entry name" value="4Fe4S_Fe-S-bd"/>
</dbReference>
<dbReference type="PANTHER" id="PTHR11615">
    <property type="entry name" value="NITRATE, FORMATE, IRON DEHYDROGENASE"/>
    <property type="match status" value="1"/>
</dbReference>
<dbReference type="Pfam" id="PF00037">
    <property type="entry name" value="Fer4"/>
    <property type="match status" value="1"/>
</dbReference>
<dbReference type="GO" id="GO:0008901">
    <property type="term" value="F:ferredoxin hydrogenase activity"/>
    <property type="evidence" value="ECO:0007669"/>
    <property type="project" value="InterPro"/>
</dbReference>
<evidence type="ECO:0000313" key="5">
    <source>
        <dbReference type="EMBL" id="RGE65015.1"/>
    </source>
</evidence>
<dbReference type="Gene3D" id="4.10.260.20">
    <property type="entry name" value="Iron hydrogenase, small subunit"/>
    <property type="match status" value="1"/>
</dbReference>
<dbReference type="GO" id="GO:0051536">
    <property type="term" value="F:iron-sulfur cluster binding"/>
    <property type="evidence" value="ECO:0007669"/>
    <property type="project" value="UniProtKB-KW"/>
</dbReference>
<dbReference type="Pfam" id="PF02906">
    <property type="entry name" value="Fe_hyd_lg_C"/>
    <property type="match status" value="1"/>
</dbReference>
<dbReference type="GO" id="GO:0005506">
    <property type="term" value="F:iron ion binding"/>
    <property type="evidence" value="ECO:0007669"/>
    <property type="project" value="InterPro"/>
</dbReference>
<reference evidence="5 6" key="1">
    <citation type="submission" date="2018-08" db="EMBL/GenBank/DDBJ databases">
        <title>A genome reference for cultivated species of the human gut microbiota.</title>
        <authorList>
            <person name="Zou Y."/>
            <person name="Xue W."/>
            <person name="Luo G."/>
        </authorList>
    </citation>
    <scope>NUCLEOTIDE SEQUENCE [LARGE SCALE GENOMIC DNA]</scope>
    <source>
        <strain evidence="5 6">TF05-5AC</strain>
    </source>
</reference>
<dbReference type="InterPro" id="IPR009016">
    <property type="entry name" value="Fe_hydrogenase"/>
</dbReference>
<dbReference type="Proteomes" id="UP000260812">
    <property type="component" value="Unassembled WGS sequence"/>
</dbReference>
<keyword evidence="3" id="KW-0411">Iron-sulfur</keyword>
<dbReference type="InterPro" id="IPR036991">
    <property type="entry name" value="Fe_hydrogenase_ssu_sf"/>
</dbReference>
<dbReference type="PROSITE" id="PS51379">
    <property type="entry name" value="4FE4S_FER_2"/>
    <property type="match status" value="2"/>
</dbReference>
<dbReference type="AlphaFoldDB" id="A0A3E3ID63"/>
<evidence type="ECO:0000313" key="6">
    <source>
        <dbReference type="Proteomes" id="UP000260812"/>
    </source>
</evidence>
<dbReference type="Gene3D" id="3.40.950.10">
    <property type="entry name" value="Fe-only Hydrogenase (Larger Subunit), Chain L, domain 3"/>
    <property type="match status" value="1"/>
</dbReference>
<accession>A0A3E3ID63</accession>
<dbReference type="GeneID" id="97985573"/>
<dbReference type="SUPFAM" id="SSF53920">
    <property type="entry name" value="Fe-only hydrogenase"/>
    <property type="match status" value="1"/>
</dbReference>
<dbReference type="Pfam" id="PF02256">
    <property type="entry name" value="Fe_hyd_SSU"/>
    <property type="match status" value="1"/>
</dbReference>
<dbReference type="InterPro" id="IPR013352">
    <property type="entry name" value="Fe_hydrogenase_subset"/>
</dbReference>
<keyword evidence="2" id="KW-0408">Iron</keyword>
<gene>
    <name evidence="5" type="ORF">DXC51_01415</name>
</gene>
<dbReference type="RefSeq" id="WP_117543412.1">
    <property type="nucleotide sequence ID" value="NZ_QVLV01000001.1"/>
</dbReference>
<evidence type="ECO:0000256" key="1">
    <source>
        <dbReference type="ARBA" id="ARBA00022723"/>
    </source>
</evidence>
<dbReference type="NCBIfam" id="TIGR02512">
    <property type="entry name" value="FeFe_hydrog_A"/>
    <property type="match status" value="1"/>
</dbReference>
<dbReference type="InterPro" id="IPR017900">
    <property type="entry name" value="4Fe4S_Fe_S_CS"/>
</dbReference>
<comment type="caution">
    <text evidence="5">The sequence shown here is derived from an EMBL/GenBank/DDBJ whole genome shotgun (WGS) entry which is preliminary data.</text>
</comment>
<proteinExistence type="predicted"/>
<keyword evidence="6" id="KW-1185">Reference proteome</keyword>
<dbReference type="InterPro" id="IPR004108">
    <property type="entry name" value="Fe_hydrogenase_lsu_C"/>
</dbReference>
<dbReference type="Gene3D" id="3.40.50.1780">
    <property type="match status" value="1"/>
</dbReference>
<protein>
    <submittedName>
        <fullName evidence="5">Hydrogenase</fullName>
    </submittedName>
</protein>
<evidence type="ECO:0000256" key="2">
    <source>
        <dbReference type="ARBA" id="ARBA00023004"/>
    </source>
</evidence>
<keyword evidence="1" id="KW-0479">Metal-binding</keyword>
<sequence length="459" mass="51238">MSKHNFTDIRVPIEPDNPSIVRDETKCIKCGQCKNICTESIGVAGRYDLELTGDTAICIHCGQCANVCPAGSITEKYEYQDVRRAVADPDKIVICSTSPSVRAALGEEFGMADGSFVQGKMVALLRRLGADYVLDTNFAADMTIMEEASELVERLRKGNRPIPQFTSCCPAWVKYVETYYPEMREHISSAKSPIGMQGPTIKTYFAQKMGIDPEKIVNVAVTPCTAKKYEIRREEMHAAGSYLGIEGMRDMDYCITTRELARWAREENIDFLTLGDEPYDSFMGEGSGAGVIFGNTGGVMEAAVRTAYHMVTGEEAPEFLYDLQSVRGLEGVKEAFVYINDDVILKLAVVFGTANAGRLLEKIKKGEKQYHFVEVMTCPGGCIGGGGQPKDTEWKGDALRKARIDSLYKRDRSMQVRCSHQNEEIIRLYREFYKEPMSELAEKMLHTFYVDRSSDLGVK</sequence>
<feature type="domain" description="4Fe-4S ferredoxin-type" evidence="4">
    <location>
        <begin position="18"/>
        <end position="46"/>
    </location>
</feature>
<dbReference type="SUPFAM" id="SSF54862">
    <property type="entry name" value="4Fe-4S ferredoxins"/>
    <property type="match status" value="1"/>
</dbReference>
<evidence type="ECO:0000259" key="4">
    <source>
        <dbReference type="PROSITE" id="PS51379"/>
    </source>
</evidence>
<dbReference type="SMART" id="SM00902">
    <property type="entry name" value="Fe_hyd_SSU"/>
    <property type="match status" value="1"/>
</dbReference>
<feature type="domain" description="4Fe-4S ferredoxin-type" evidence="4">
    <location>
        <begin position="49"/>
        <end position="78"/>
    </location>
</feature>
<dbReference type="EMBL" id="QVLV01000001">
    <property type="protein sequence ID" value="RGE65015.1"/>
    <property type="molecule type" value="Genomic_DNA"/>
</dbReference>
<dbReference type="Gene3D" id="3.30.70.20">
    <property type="match status" value="1"/>
</dbReference>
<organism evidence="5 6">
    <name type="scientific">Eisenbergiella massiliensis</name>
    <dbReference type="NCBI Taxonomy" id="1720294"/>
    <lineage>
        <taxon>Bacteria</taxon>
        <taxon>Bacillati</taxon>
        <taxon>Bacillota</taxon>
        <taxon>Clostridia</taxon>
        <taxon>Lachnospirales</taxon>
        <taxon>Lachnospiraceae</taxon>
        <taxon>Eisenbergiella</taxon>
    </lineage>
</organism>
<name>A0A3E3ID63_9FIRM</name>
<dbReference type="InterPro" id="IPR050340">
    <property type="entry name" value="Cytosolic_Fe-S_CAF"/>
</dbReference>